<name>H6RUA9_BLASD</name>
<dbReference type="HOGENOM" id="CLU_3077335_0_0_11"/>
<proteinExistence type="predicted"/>
<dbReference type="EMBL" id="FO117623">
    <property type="protein sequence ID" value="CCG05716.1"/>
    <property type="molecule type" value="Genomic_DNA"/>
</dbReference>
<dbReference type="AlphaFoldDB" id="H6RUA9"/>
<reference evidence="1 2" key="1">
    <citation type="journal article" date="2012" name="J. Bacteriol.">
        <title>Genome Sequence of Blastococcus saxobsidens DD2, a Stone-Inhabiting Bacterium.</title>
        <authorList>
            <person name="Chouaia B."/>
            <person name="Crotti E."/>
            <person name="Brusetti L."/>
            <person name="Daffonchio D."/>
            <person name="Essoussi I."/>
            <person name="Nouioui I."/>
            <person name="Sbissi I."/>
            <person name="Ghodhbane-Gtari F."/>
            <person name="Gtari M."/>
            <person name="Vacherie B."/>
            <person name="Barbe V."/>
            <person name="Medigue C."/>
            <person name="Gury J."/>
            <person name="Pujic P."/>
            <person name="Normand P."/>
        </authorList>
    </citation>
    <scope>NUCLEOTIDE SEQUENCE [LARGE SCALE GENOMIC DNA]</scope>
    <source>
        <strain evidence="1 2">DD2</strain>
    </source>
</reference>
<reference evidence="2" key="2">
    <citation type="submission" date="2012-02" db="EMBL/GenBank/DDBJ databases">
        <title>Complete genome sequence of Blastococcus saxobsidens strain DD2.</title>
        <authorList>
            <person name="Genoscope."/>
        </authorList>
    </citation>
    <scope>NUCLEOTIDE SEQUENCE [LARGE SCALE GENOMIC DNA]</scope>
    <source>
        <strain evidence="2">DD2</strain>
    </source>
</reference>
<protein>
    <submittedName>
        <fullName evidence="1">Uncharacterized protein</fullName>
    </submittedName>
</protein>
<keyword evidence="2" id="KW-1185">Reference proteome</keyword>
<sequence length="52" mass="5737">MTGSWLMRIGPPRSMQRYHDSVLAEGSFILYTGGSFPGPARTLARSHDANDQ</sequence>
<evidence type="ECO:0000313" key="2">
    <source>
        <dbReference type="Proteomes" id="UP000007517"/>
    </source>
</evidence>
<dbReference type="Proteomes" id="UP000007517">
    <property type="component" value="Chromosome"/>
</dbReference>
<organism evidence="1 2">
    <name type="scientific">Blastococcus saxobsidens (strain DD2)</name>
    <dbReference type="NCBI Taxonomy" id="1146883"/>
    <lineage>
        <taxon>Bacteria</taxon>
        <taxon>Bacillati</taxon>
        <taxon>Actinomycetota</taxon>
        <taxon>Actinomycetes</taxon>
        <taxon>Geodermatophilales</taxon>
        <taxon>Geodermatophilaceae</taxon>
        <taxon>Blastococcus</taxon>
    </lineage>
</organism>
<dbReference type="KEGG" id="bsd:BLASA_4940"/>
<gene>
    <name evidence="1" type="ordered locus">BLASA_4940</name>
</gene>
<accession>H6RUA9</accession>
<evidence type="ECO:0000313" key="1">
    <source>
        <dbReference type="EMBL" id="CCG05716.1"/>
    </source>
</evidence>